<evidence type="ECO:0000313" key="4">
    <source>
        <dbReference type="Proteomes" id="UP000275078"/>
    </source>
</evidence>
<feature type="signal peptide" evidence="2">
    <location>
        <begin position="1"/>
        <end position="15"/>
    </location>
</feature>
<keyword evidence="4" id="KW-1185">Reference proteome</keyword>
<dbReference type="EMBL" id="ML119863">
    <property type="protein sequence ID" value="RPA72400.1"/>
    <property type="molecule type" value="Genomic_DNA"/>
</dbReference>
<dbReference type="AlphaFoldDB" id="A0A3N4HKG7"/>
<evidence type="ECO:0000256" key="2">
    <source>
        <dbReference type="SAM" id="SignalP"/>
    </source>
</evidence>
<feature type="region of interest" description="Disordered" evidence="1">
    <location>
        <begin position="315"/>
        <end position="346"/>
    </location>
</feature>
<proteinExistence type="predicted"/>
<gene>
    <name evidence="3" type="ORF">BJ508DRAFT_381579</name>
</gene>
<reference evidence="3 4" key="1">
    <citation type="journal article" date="2018" name="Nat. Ecol. Evol.">
        <title>Pezizomycetes genomes reveal the molecular basis of ectomycorrhizal truffle lifestyle.</title>
        <authorList>
            <person name="Murat C."/>
            <person name="Payen T."/>
            <person name="Noel B."/>
            <person name="Kuo A."/>
            <person name="Morin E."/>
            <person name="Chen J."/>
            <person name="Kohler A."/>
            <person name="Krizsan K."/>
            <person name="Balestrini R."/>
            <person name="Da Silva C."/>
            <person name="Montanini B."/>
            <person name="Hainaut M."/>
            <person name="Levati E."/>
            <person name="Barry K.W."/>
            <person name="Belfiori B."/>
            <person name="Cichocki N."/>
            <person name="Clum A."/>
            <person name="Dockter R.B."/>
            <person name="Fauchery L."/>
            <person name="Guy J."/>
            <person name="Iotti M."/>
            <person name="Le Tacon F."/>
            <person name="Lindquist E.A."/>
            <person name="Lipzen A."/>
            <person name="Malagnac F."/>
            <person name="Mello A."/>
            <person name="Molinier V."/>
            <person name="Miyauchi S."/>
            <person name="Poulain J."/>
            <person name="Riccioni C."/>
            <person name="Rubini A."/>
            <person name="Sitrit Y."/>
            <person name="Splivallo R."/>
            <person name="Traeger S."/>
            <person name="Wang M."/>
            <person name="Zifcakova L."/>
            <person name="Wipf D."/>
            <person name="Zambonelli A."/>
            <person name="Paolocci F."/>
            <person name="Nowrousian M."/>
            <person name="Ottonello S."/>
            <person name="Baldrian P."/>
            <person name="Spatafora J.W."/>
            <person name="Henrissat B."/>
            <person name="Nagy L.G."/>
            <person name="Aury J.M."/>
            <person name="Wincker P."/>
            <person name="Grigoriev I.V."/>
            <person name="Bonfante P."/>
            <person name="Martin F.M."/>
        </authorList>
    </citation>
    <scope>NUCLEOTIDE SEQUENCE [LARGE SCALE GENOMIC DNA]</scope>
    <source>
        <strain evidence="3 4">RN42</strain>
    </source>
</reference>
<keyword evidence="2" id="KW-0732">Signal</keyword>
<organism evidence="3 4">
    <name type="scientific">Ascobolus immersus RN42</name>
    <dbReference type="NCBI Taxonomy" id="1160509"/>
    <lineage>
        <taxon>Eukaryota</taxon>
        <taxon>Fungi</taxon>
        <taxon>Dikarya</taxon>
        <taxon>Ascomycota</taxon>
        <taxon>Pezizomycotina</taxon>
        <taxon>Pezizomycetes</taxon>
        <taxon>Pezizales</taxon>
        <taxon>Ascobolaceae</taxon>
        <taxon>Ascobolus</taxon>
    </lineage>
</organism>
<evidence type="ECO:0000256" key="1">
    <source>
        <dbReference type="SAM" id="MobiDB-lite"/>
    </source>
</evidence>
<accession>A0A3N4HKG7</accession>
<feature type="compositionally biased region" description="Acidic residues" evidence="1">
    <location>
        <begin position="317"/>
        <end position="343"/>
    </location>
</feature>
<feature type="chain" id="PRO_5018081298" evidence="2">
    <location>
        <begin position="16"/>
        <end position="370"/>
    </location>
</feature>
<name>A0A3N4HKG7_ASCIM</name>
<dbReference type="Proteomes" id="UP000275078">
    <property type="component" value="Unassembled WGS sequence"/>
</dbReference>
<sequence length="370" mass="41104">MISLSFALLPLLTTARLISRADPAPTLSCSSVICLYDATSGGTTNTSQLFMHQVMHDDIVSQGYIPQYECPNYNETAGQFYASIQGTTDYFHAYPNCTFDYCNALAGDDFLPQMQSCYARSSLRCSEEDQKLVNSSAIKIHPKAKEYCKNVNVDIPDDRLLPQPDLSTIGLADDDEKPSSEMERIQGDCAPSCGFKPPFTRSQVSLSVNFRSLNSSVGWKPLFACDHYGEIAARQTGSSSLSKIHPDCEKDYCEAMGSKEFVKVMEDCYERHCRDDPDFELNMRFVRSLTRRDPFQTKVNTTWAMERGCNASAMDLPEWENVEQAEDSSEAEDESSDPQDDEPSVGSALVHWGTELTVVAALVGGLQILL</sequence>
<evidence type="ECO:0000313" key="3">
    <source>
        <dbReference type="EMBL" id="RPA72400.1"/>
    </source>
</evidence>
<protein>
    <submittedName>
        <fullName evidence="3">Uncharacterized protein</fullName>
    </submittedName>
</protein>